<dbReference type="CDD" id="cd04051">
    <property type="entry name" value="C2_SRC2_like"/>
    <property type="match status" value="1"/>
</dbReference>
<dbReference type="Gene3D" id="2.60.40.150">
    <property type="entry name" value="C2 domain"/>
    <property type="match status" value="1"/>
</dbReference>
<accession>A0A1S3ZPP0</accession>
<dbReference type="GeneID" id="107789022"/>
<dbReference type="RefSeq" id="XP_016466274.1">
    <property type="nucleotide sequence ID" value="XM_016610788.2"/>
</dbReference>
<dbReference type="AlphaFoldDB" id="A0A1S3ZPP0"/>
<protein>
    <submittedName>
        <fullName evidence="3">BON1-associated protein 2-like</fullName>
    </submittedName>
</protein>
<dbReference type="PaxDb" id="4097-A0A1S3ZPP0"/>
<dbReference type="PROSITE" id="PS50004">
    <property type="entry name" value="C2"/>
    <property type="match status" value="1"/>
</dbReference>
<organism evidence="2 3">
    <name type="scientific">Nicotiana tabacum</name>
    <name type="common">Common tobacco</name>
    <dbReference type="NCBI Taxonomy" id="4097"/>
    <lineage>
        <taxon>Eukaryota</taxon>
        <taxon>Viridiplantae</taxon>
        <taxon>Streptophyta</taxon>
        <taxon>Embryophyta</taxon>
        <taxon>Tracheophyta</taxon>
        <taxon>Spermatophyta</taxon>
        <taxon>Magnoliopsida</taxon>
        <taxon>eudicotyledons</taxon>
        <taxon>Gunneridae</taxon>
        <taxon>Pentapetalae</taxon>
        <taxon>asterids</taxon>
        <taxon>lamiids</taxon>
        <taxon>Solanales</taxon>
        <taxon>Solanaceae</taxon>
        <taxon>Nicotianoideae</taxon>
        <taxon>Nicotianeae</taxon>
        <taxon>Nicotiana</taxon>
    </lineage>
</organism>
<dbReference type="SMART" id="SM00239">
    <property type="entry name" value="C2"/>
    <property type="match status" value="1"/>
</dbReference>
<dbReference type="OrthoDB" id="884464at2759"/>
<dbReference type="STRING" id="4097.A0A1S3ZPP0"/>
<dbReference type="GO" id="GO:0006952">
    <property type="term" value="P:defense response"/>
    <property type="evidence" value="ECO:0007669"/>
    <property type="project" value="InterPro"/>
</dbReference>
<sequence>MKPSSSLSRALEITVISGENLRQNRTQWVKKNAFVNIKTDSSSNIQTTRMDKEGGNFPMWNEKLIVNMPMHARYLTVEVQCKTSSGIKTIGIARVPTSDFIGGFLPEDYLHLLSYRLRDEKGEKNGIINFSVKVKNAQSYTAGCATAYSQQWMATPVAMGSNASGGVVTGIPVYPGSY</sequence>
<dbReference type="OMA" id="RIDQKSQ"/>
<evidence type="ECO:0000259" key="1">
    <source>
        <dbReference type="PROSITE" id="PS50004"/>
    </source>
</evidence>
<dbReference type="Pfam" id="PF00168">
    <property type="entry name" value="C2"/>
    <property type="match status" value="1"/>
</dbReference>
<gene>
    <name evidence="3" type="primary">LOC107789022</name>
</gene>
<dbReference type="Proteomes" id="UP000790787">
    <property type="component" value="Chromosome 7"/>
</dbReference>
<dbReference type="InterPro" id="IPR000008">
    <property type="entry name" value="C2_dom"/>
</dbReference>
<name>A0A1S3ZPP0_TOBAC</name>
<dbReference type="RefSeq" id="XP_016466274.1">
    <property type="nucleotide sequence ID" value="XM_016610788.1"/>
</dbReference>
<dbReference type="InterPro" id="IPR035892">
    <property type="entry name" value="C2_domain_sf"/>
</dbReference>
<dbReference type="InterPro" id="IPR044750">
    <property type="entry name" value="C2_SRC2/BAP"/>
</dbReference>
<keyword evidence="2" id="KW-1185">Reference proteome</keyword>
<dbReference type="PANTHER" id="PTHR32246">
    <property type="entry name" value="INGRESSION PROTEIN FIC1"/>
    <property type="match status" value="1"/>
</dbReference>
<feature type="domain" description="C2" evidence="1">
    <location>
        <begin position="1"/>
        <end position="111"/>
    </location>
</feature>
<dbReference type="SUPFAM" id="SSF49562">
    <property type="entry name" value="C2 domain (Calcium/lipid-binding domain, CaLB)"/>
    <property type="match status" value="1"/>
</dbReference>
<reference evidence="2" key="1">
    <citation type="journal article" date="2014" name="Nat. Commun.">
        <title>The tobacco genome sequence and its comparison with those of tomato and potato.</title>
        <authorList>
            <person name="Sierro N."/>
            <person name="Battey J.N."/>
            <person name="Ouadi S."/>
            <person name="Bakaher N."/>
            <person name="Bovet L."/>
            <person name="Willig A."/>
            <person name="Goepfert S."/>
            <person name="Peitsch M.C."/>
            <person name="Ivanov N.V."/>
        </authorList>
    </citation>
    <scope>NUCLEOTIDE SEQUENCE [LARGE SCALE GENOMIC DNA]</scope>
</reference>
<proteinExistence type="predicted"/>
<dbReference type="KEGG" id="nta:107789022"/>
<dbReference type="PANTHER" id="PTHR32246:SF17">
    <property type="entry name" value="BON1-ASSOCIATED PROTEIN 2"/>
    <property type="match status" value="1"/>
</dbReference>
<evidence type="ECO:0000313" key="3">
    <source>
        <dbReference type="RefSeq" id="XP_016466274.1"/>
    </source>
</evidence>
<reference evidence="3" key="2">
    <citation type="submission" date="2025-08" db="UniProtKB">
        <authorList>
            <consortium name="RefSeq"/>
        </authorList>
    </citation>
    <scope>IDENTIFICATION</scope>
    <source>
        <tissue evidence="3">Leaf</tissue>
    </source>
</reference>
<evidence type="ECO:0000313" key="2">
    <source>
        <dbReference type="Proteomes" id="UP000790787"/>
    </source>
</evidence>